<evidence type="ECO:0000256" key="1">
    <source>
        <dbReference type="SAM" id="MobiDB-lite"/>
    </source>
</evidence>
<name>A0A699XIY2_TANCI</name>
<evidence type="ECO:0000313" key="2">
    <source>
        <dbReference type="EMBL" id="GFD57796.1"/>
    </source>
</evidence>
<proteinExistence type="predicted"/>
<organism evidence="2">
    <name type="scientific">Tanacetum cinerariifolium</name>
    <name type="common">Dalmatian daisy</name>
    <name type="synonym">Chrysanthemum cinerariifolium</name>
    <dbReference type="NCBI Taxonomy" id="118510"/>
    <lineage>
        <taxon>Eukaryota</taxon>
        <taxon>Viridiplantae</taxon>
        <taxon>Streptophyta</taxon>
        <taxon>Embryophyta</taxon>
        <taxon>Tracheophyta</taxon>
        <taxon>Spermatophyta</taxon>
        <taxon>Magnoliopsida</taxon>
        <taxon>eudicotyledons</taxon>
        <taxon>Gunneridae</taxon>
        <taxon>Pentapetalae</taxon>
        <taxon>asterids</taxon>
        <taxon>campanulids</taxon>
        <taxon>Asterales</taxon>
        <taxon>Asteraceae</taxon>
        <taxon>Asteroideae</taxon>
        <taxon>Anthemideae</taxon>
        <taxon>Anthemidinae</taxon>
        <taxon>Tanacetum</taxon>
    </lineage>
</organism>
<protein>
    <submittedName>
        <fullName evidence="2">Uncharacterized protein</fullName>
    </submittedName>
</protein>
<feature type="region of interest" description="Disordered" evidence="1">
    <location>
        <begin position="1"/>
        <end position="59"/>
    </location>
</feature>
<feature type="compositionally biased region" description="Polar residues" evidence="1">
    <location>
        <begin position="37"/>
        <end position="52"/>
    </location>
</feature>
<dbReference type="EMBL" id="BKCJ011845092">
    <property type="protein sequence ID" value="GFD57796.1"/>
    <property type="molecule type" value="Genomic_DNA"/>
</dbReference>
<comment type="caution">
    <text evidence="2">The sequence shown here is derived from an EMBL/GenBank/DDBJ whole genome shotgun (WGS) entry which is preliminary data.</text>
</comment>
<accession>A0A699XIY2</accession>
<dbReference type="AlphaFoldDB" id="A0A699XIY2"/>
<gene>
    <name evidence="2" type="ORF">Tci_929765</name>
</gene>
<feature type="non-terminal residue" evidence="2">
    <location>
        <position position="59"/>
    </location>
</feature>
<sequence length="59" mass="6670">MPHGRCLALPVQGRRRRTDERAQCAGAPEVQPHQRYASHTTAAALSRSNRVSRPSWPRH</sequence>
<reference evidence="2" key="1">
    <citation type="journal article" date="2019" name="Sci. Rep.">
        <title>Draft genome of Tanacetum cinerariifolium, the natural source of mosquito coil.</title>
        <authorList>
            <person name="Yamashiro T."/>
            <person name="Shiraishi A."/>
            <person name="Satake H."/>
            <person name="Nakayama K."/>
        </authorList>
    </citation>
    <scope>NUCLEOTIDE SEQUENCE</scope>
</reference>